<comment type="subcellular location">
    <subcellularLocation>
        <location evidence="1">Membrane</location>
        <topology evidence="1">Multi-pass membrane protein</topology>
    </subcellularLocation>
</comment>
<keyword evidence="5 6" id="KW-0472">Membrane</keyword>
<dbReference type="PANTHER" id="PTHR22950:SF349">
    <property type="entry name" value="AMINO ACID TRANSPORTER TRANSMEMBRANE DOMAIN-CONTAINING PROTEIN"/>
    <property type="match status" value="1"/>
</dbReference>
<evidence type="ECO:0000313" key="8">
    <source>
        <dbReference type="EMBL" id="KXN66093.1"/>
    </source>
</evidence>
<dbReference type="PANTHER" id="PTHR22950">
    <property type="entry name" value="AMINO ACID TRANSPORTER"/>
    <property type="match status" value="1"/>
</dbReference>
<reference evidence="8 9" key="1">
    <citation type="journal article" date="2015" name="Genome Biol. Evol.">
        <title>Phylogenomic analyses indicate that early fungi evolved digesting cell walls of algal ancestors of land plants.</title>
        <authorList>
            <person name="Chang Y."/>
            <person name="Wang S."/>
            <person name="Sekimoto S."/>
            <person name="Aerts A.L."/>
            <person name="Choi C."/>
            <person name="Clum A."/>
            <person name="LaButti K.M."/>
            <person name="Lindquist E.A."/>
            <person name="Yee Ngan C."/>
            <person name="Ohm R.A."/>
            <person name="Salamov A.A."/>
            <person name="Grigoriev I.V."/>
            <person name="Spatafora J.W."/>
            <person name="Berbee M.L."/>
        </authorList>
    </citation>
    <scope>NUCLEOTIDE SEQUENCE [LARGE SCALE GENOMIC DNA]</scope>
    <source>
        <strain evidence="8 9">NRRL 28638</strain>
    </source>
</reference>
<name>A0A137NTH7_CONC2</name>
<feature type="transmembrane region" description="Helical" evidence="6">
    <location>
        <begin position="278"/>
        <end position="297"/>
    </location>
</feature>
<evidence type="ECO:0000256" key="5">
    <source>
        <dbReference type="ARBA" id="ARBA00023136"/>
    </source>
</evidence>
<dbReference type="Proteomes" id="UP000070444">
    <property type="component" value="Unassembled WGS sequence"/>
</dbReference>
<evidence type="ECO:0000256" key="4">
    <source>
        <dbReference type="ARBA" id="ARBA00022989"/>
    </source>
</evidence>
<feature type="transmembrane region" description="Helical" evidence="6">
    <location>
        <begin position="240"/>
        <end position="258"/>
    </location>
</feature>
<feature type="transmembrane region" description="Helical" evidence="6">
    <location>
        <begin position="358"/>
        <end position="379"/>
    </location>
</feature>
<dbReference type="Pfam" id="PF01490">
    <property type="entry name" value="Aa_trans"/>
    <property type="match status" value="1"/>
</dbReference>
<feature type="transmembrane region" description="Helical" evidence="6">
    <location>
        <begin position="59"/>
        <end position="80"/>
    </location>
</feature>
<keyword evidence="4 6" id="KW-1133">Transmembrane helix</keyword>
<sequence>MSYKDEYASDRELLNSTPLMEGVREESLLENEEWNAMELEDFNSPHKPSLQHSRTGSSFGAYFNVVCVVAGTGTLGMPYALALGGWFTLVLFPLAAFLSVYSSILMIQCLYTKDGRRLDSLPELGYECFGNLGKIIAYGLHYSVLLSTPCLYILFTGLNMHIMMTDIGVTWSRATWTILSGTFILIPCIVLKTLKEVAWIAAFGAISTLVVVVVVVILGLQDYSNAAADTIVNHGFLPGGIPMALATIAFAYGGNVVYPEVESTMKKPSDWKNVMSGAMISCSIMYLAVAVVGYLAYGENVKSPILESLPAGFIRTVGLILITLHVVLAVPISICSFSMEWERYFHVSLNYMSPLKQFGFRALIRTLTVFSLTIIALIIPFFNTLMSLIGAVSNCIMVFIFPLLCHLKLFGFRNRSVFDYIVLIVSISVGTLGCILGAIQSIQALIDDYNGVPSKSHIH</sequence>
<dbReference type="GO" id="GO:0005774">
    <property type="term" value="C:vacuolar membrane"/>
    <property type="evidence" value="ECO:0007669"/>
    <property type="project" value="TreeGrafter"/>
</dbReference>
<feature type="transmembrane region" description="Helical" evidence="6">
    <location>
        <begin position="86"/>
        <end position="111"/>
    </location>
</feature>
<keyword evidence="3 6" id="KW-0812">Transmembrane</keyword>
<organism evidence="8 9">
    <name type="scientific">Conidiobolus coronatus (strain ATCC 28846 / CBS 209.66 / NRRL 28638)</name>
    <name type="common">Delacroixia coronata</name>
    <dbReference type="NCBI Taxonomy" id="796925"/>
    <lineage>
        <taxon>Eukaryota</taxon>
        <taxon>Fungi</taxon>
        <taxon>Fungi incertae sedis</taxon>
        <taxon>Zoopagomycota</taxon>
        <taxon>Entomophthoromycotina</taxon>
        <taxon>Entomophthoromycetes</taxon>
        <taxon>Entomophthorales</taxon>
        <taxon>Ancylistaceae</taxon>
        <taxon>Conidiobolus</taxon>
    </lineage>
</organism>
<evidence type="ECO:0000256" key="2">
    <source>
        <dbReference type="ARBA" id="ARBA00008066"/>
    </source>
</evidence>
<feature type="transmembrane region" description="Helical" evidence="6">
    <location>
        <begin position="132"/>
        <end position="154"/>
    </location>
</feature>
<feature type="domain" description="Amino acid transporter transmembrane" evidence="7">
    <location>
        <begin position="55"/>
        <end position="442"/>
    </location>
</feature>
<gene>
    <name evidence="8" type="ORF">CONCODRAFT_12147</name>
</gene>
<evidence type="ECO:0000256" key="3">
    <source>
        <dbReference type="ARBA" id="ARBA00022692"/>
    </source>
</evidence>
<feature type="transmembrane region" description="Helical" evidence="6">
    <location>
        <begin position="317"/>
        <end position="337"/>
    </location>
</feature>
<protein>
    <recommendedName>
        <fullName evidence="7">Amino acid transporter transmembrane domain-containing protein</fullName>
    </recommendedName>
</protein>
<keyword evidence="9" id="KW-1185">Reference proteome</keyword>
<dbReference type="OrthoDB" id="40134at2759"/>
<evidence type="ECO:0000313" key="9">
    <source>
        <dbReference type="Proteomes" id="UP000070444"/>
    </source>
</evidence>
<evidence type="ECO:0000256" key="1">
    <source>
        <dbReference type="ARBA" id="ARBA00004141"/>
    </source>
</evidence>
<feature type="transmembrane region" description="Helical" evidence="6">
    <location>
        <begin position="174"/>
        <end position="191"/>
    </location>
</feature>
<proteinExistence type="inferred from homology"/>
<evidence type="ECO:0000259" key="7">
    <source>
        <dbReference type="Pfam" id="PF01490"/>
    </source>
</evidence>
<comment type="similarity">
    <text evidence="2">Belongs to the amino acid/polyamine transporter 2 family.</text>
</comment>
<accession>A0A137NTH7</accession>
<feature type="transmembrane region" description="Helical" evidence="6">
    <location>
        <begin position="417"/>
        <end position="439"/>
    </location>
</feature>
<dbReference type="GO" id="GO:0015179">
    <property type="term" value="F:L-amino acid transmembrane transporter activity"/>
    <property type="evidence" value="ECO:0007669"/>
    <property type="project" value="TreeGrafter"/>
</dbReference>
<dbReference type="EMBL" id="KQ964768">
    <property type="protein sequence ID" value="KXN66093.1"/>
    <property type="molecule type" value="Genomic_DNA"/>
</dbReference>
<feature type="transmembrane region" description="Helical" evidence="6">
    <location>
        <begin position="198"/>
        <end position="220"/>
    </location>
</feature>
<dbReference type="InterPro" id="IPR013057">
    <property type="entry name" value="AA_transpt_TM"/>
</dbReference>
<feature type="transmembrane region" description="Helical" evidence="6">
    <location>
        <begin position="385"/>
        <end position="405"/>
    </location>
</feature>
<dbReference type="STRING" id="796925.A0A137NTH7"/>
<evidence type="ECO:0000256" key="6">
    <source>
        <dbReference type="SAM" id="Phobius"/>
    </source>
</evidence>
<dbReference type="OMA" id="MLNWTHF"/>
<dbReference type="AlphaFoldDB" id="A0A137NTH7"/>